<keyword evidence="3" id="KW-1185">Reference proteome</keyword>
<dbReference type="Pfam" id="PF19089">
    <property type="entry name" value="DUF5777"/>
    <property type="match status" value="1"/>
</dbReference>
<evidence type="ECO:0000313" key="2">
    <source>
        <dbReference type="EMBL" id="NER13445.1"/>
    </source>
</evidence>
<comment type="caution">
    <text evidence="2">The sequence shown here is derived from an EMBL/GenBank/DDBJ whole genome shotgun (WGS) entry which is preliminary data.</text>
</comment>
<dbReference type="AlphaFoldDB" id="A0A6P0UJG8"/>
<evidence type="ECO:0000259" key="1">
    <source>
        <dbReference type="Pfam" id="PF19089"/>
    </source>
</evidence>
<dbReference type="InterPro" id="IPR045916">
    <property type="entry name" value="DUF5777"/>
</dbReference>
<dbReference type="EMBL" id="JAABOO010000002">
    <property type="protein sequence ID" value="NER13445.1"/>
    <property type="molecule type" value="Genomic_DNA"/>
</dbReference>
<dbReference type="RefSeq" id="WP_163606484.1">
    <property type="nucleotide sequence ID" value="NZ_JAABOO010000002.1"/>
</dbReference>
<feature type="domain" description="DUF5777" evidence="1">
    <location>
        <begin position="44"/>
        <end position="290"/>
    </location>
</feature>
<proteinExistence type="predicted"/>
<sequence>MKNNRLYIILLLFLSGFYSLSAQDLLKLIEQEQKDTVLYTLATFKATRIAIGQSVETRKKGVLEWQFMSRFWNIPDRRTQSFIADKVSARIGLVYGVSDRLSFGLGGTTWDGIFDGFLKYRLIWQRTDKKGAPFSITLFQNASYRSDSYPNITATDNFRNRLSFTSQLLIARKFTPNFSLQLTPTYIHRGSLLFPEDRQNLFALGLGARYKVNNHLAVVSEYHYLTNPIRAVDTFDAFAIGVNWEASDVILQFYLTNARNIEVGNFSTQTFNNFNFNDGNLHFGFNFTYVLHLKKKR</sequence>
<organism evidence="2 3">
    <name type="scientific">Leptobacterium flavescens</name>
    <dbReference type="NCBI Taxonomy" id="472055"/>
    <lineage>
        <taxon>Bacteria</taxon>
        <taxon>Pseudomonadati</taxon>
        <taxon>Bacteroidota</taxon>
        <taxon>Flavobacteriia</taxon>
        <taxon>Flavobacteriales</taxon>
        <taxon>Flavobacteriaceae</taxon>
        <taxon>Leptobacterium</taxon>
    </lineage>
</organism>
<name>A0A6P0UJG8_9FLAO</name>
<accession>A0A6P0UJG8</accession>
<reference evidence="2 3" key="1">
    <citation type="submission" date="2020-01" db="EMBL/GenBank/DDBJ databases">
        <title>Leptobacterium flavescens.</title>
        <authorList>
            <person name="Wang G."/>
        </authorList>
    </citation>
    <scope>NUCLEOTIDE SEQUENCE [LARGE SCALE GENOMIC DNA]</scope>
    <source>
        <strain evidence="2 3">KCTC 22160</strain>
    </source>
</reference>
<gene>
    <name evidence="2" type="ORF">GWK08_08360</name>
</gene>
<dbReference type="Proteomes" id="UP000468581">
    <property type="component" value="Unassembled WGS sequence"/>
</dbReference>
<evidence type="ECO:0000313" key="3">
    <source>
        <dbReference type="Proteomes" id="UP000468581"/>
    </source>
</evidence>
<protein>
    <recommendedName>
        <fullName evidence="1">DUF5777 domain-containing protein</fullName>
    </recommendedName>
</protein>